<dbReference type="AlphaFoldDB" id="A0AAE0FDE1"/>
<accession>A0AAE0FDE1</accession>
<organism evidence="2 3">
    <name type="scientific">Cymbomonas tetramitiformis</name>
    <dbReference type="NCBI Taxonomy" id="36881"/>
    <lineage>
        <taxon>Eukaryota</taxon>
        <taxon>Viridiplantae</taxon>
        <taxon>Chlorophyta</taxon>
        <taxon>Pyramimonadophyceae</taxon>
        <taxon>Pyramimonadales</taxon>
        <taxon>Pyramimonadaceae</taxon>
        <taxon>Cymbomonas</taxon>
    </lineage>
</organism>
<evidence type="ECO:0000313" key="2">
    <source>
        <dbReference type="EMBL" id="KAK3257607.1"/>
    </source>
</evidence>
<sequence>DLGVFLNNRKHRKLNRDWPALEHVVDMLMQPAKAELRQKRLDVSAARRMSLSSTRKLGATCKLEVLSVSENIRAAMRDLRKAGNLRLSSTQVITDAQMATALQVMCEQLRPESTLQEQARSGTSSPEYIVGHIAVCIAARLEHTQQAATPADSLSPRKQLQKSLSGVHAAIQVQHVHLARASERIIQLMSRRAGLKTGVPLWVTELADSWGGGMARPEWHARRDVGAVGRDGMLGPRVLSGAPHEQKGLD</sequence>
<evidence type="ECO:0000313" key="3">
    <source>
        <dbReference type="Proteomes" id="UP001190700"/>
    </source>
</evidence>
<gene>
    <name evidence="2" type="ORF">CYMTET_33316</name>
</gene>
<comment type="caution">
    <text evidence="2">The sequence shown here is derived from an EMBL/GenBank/DDBJ whole genome shotgun (WGS) entry which is preliminary data.</text>
</comment>
<keyword evidence="3" id="KW-1185">Reference proteome</keyword>
<evidence type="ECO:0000256" key="1">
    <source>
        <dbReference type="SAM" id="MobiDB-lite"/>
    </source>
</evidence>
<name>A0AAE0FDE1_9CHLO</name>
<feature type="region of interest" description="Disordered" evidence="1">
    <location>
        <begin position="230"/>
        <end position="250"/>
    </location>
</feature>
<dbReference type="Proteomes" id="UP001190700">
    <property type="component" value="Unassembled WGS sequence"/>
</dbReference>
<proteinExistence type="predicted"/>
<feature type="non-terminal residue" evidence="2">
    <location>
        <position position="1"/>
    </location>
</feature>
<protein>
    <submittedName>
        <fullName evidence="2">Uncharacterized protein</fullName>
    </submittedName>
</protein>
<reference evidence="2 3" key="1">
    <citation type="journal article" date="2015" name="Genome Biol. Evol.">
        <title>Comparative Genomics of a Bacterivorous Green Alga Reveals Evolutionary Causalities and Consequences of Phago-Mixotrophic Mode of Nutrition.</title>
        <authorList>
            <person name="Burns J.A."/>
            <person name="Paasch A."/>
            <person name="Narechania A."/>
            <person name="Kim E."/>
        </authorList>
    </citation>
    <scope>NUCLEOTIDE SEQUENCE [LARGE SCALE GENOMIC DNA]</scope>
    <source>
        <strain evidence="2 3">PLY_AMNH</strain>
    </source>
</reference>
<dbReference type="EMBL" id="LGRX02020328">
    <property type="protein sequence ID" value="KAK3257607.1"/>
    <property type="molecule type" value="Genomic_DNA"/>
</dbReference>